<feature type="transmembrane region" description="Helical" evidence="7">
    <location>
        <begin position="69"/>
        <end position="89"/>
    </location>
</feature>
<keyword evidence="3" id="KW-0808">Transferase</keyword>
<dbReference type="Pfam" id="PF16927">
    <property type="entry name" value="HisKA_7TM"/>
    <property type="match status" value="1"/>
</dbReference>
<evidence type="ECO:0000256" key="4">
    <source>
        <dbReference type="ARBA" id="ARBA00022741"/>
    </source>
</evidence>
<dbReference type="PANTHER" id="PTHR44936:SF10">
    <property type="entry name" value="SENSOR PROTEIN RSTB"/>
    <property type="match status" value="1"/>
</dbReference>
<dbReference type="PRINTS" id="PR00344">
    <property type="entry name" value="BCTRLSENSOR"/>
</dbReference>
<dbReference type="GO" id="GO:0006355">
    <property type="term" value="P:regulation of DNA-templated transcription"/>
    <property type="evidence" value="ECO:0007669"/>
    <property type="project" value="InterPro"/>
</dbReference>
<dbReference type="GO" id="GO:0005524">
    <property type="term" value="F:ATP binding"/>
    <property type="evidence" value="ECO:0007669"/>
    <property type="project" value="UniProtKB-KW"/>
</dbReference>
<dbReference type="AlphaFoldDB" id="A0A1G8UPU3"/>
<dbReference type="InterPro" id="IPR004358">
    <property type="entry name" value="Sig_transdc_His_kin-like_C"/>
</dbReference>
<organism evidence="10 11">
    <name type="scientific">Halovenus aranensis</name>
    <dbReference type="NCBI Taxonomy" id="890420"/>
    <lineage>
        <taxon>Archaea</taxon>
        <taxon>Methanobacteriati</taxon>
        <taxon>Methanobacteriota</taxon>
        <taxon>Stenosarchaea group</taxon>
        <taxon>Halobacteria</taxon>
        <taxon>Halobacteriales</taxon>
        <taxon>Haloarculaceae</taxon>
        <taxon>Halovenus</taxon>
    </lineage>
</organism>
<dbReference type="PROSITE" id="PS50109">
    <property type="entry name" value="HIS_KIN"/>
    <property type="match status" value="1"/>
</dbReference>
<keyword evidence="4" id="KW-0547">Nucleotide-binding</keyword>
<dbReference type="Proteomes" id="UP000198856">
    <property type="component" value="Unassembled WGS sequence"/>
</dbReference>
<feature type="transmembrane region" description="Helical" evidence="7">
    <location>
        <begin position="177"/>
        <end position="199"/>
    </location>
</feature>
<evidence type="ECO:0000313" key="10">
    <source>
        <dbReference type="EMBL" id="SDJ55749.1"/>
    </source>
</evidence>
<dbReference type="InterPro" id="IPR031621">
    <property type="entry name" value="HisKA_7TM"/>
</dbReference>
<protein>
    <recommendedName>
        <fullName evidence="2">histidine kinase</fullName>
        <ecNumber evidence="2">2.7.13.3</ecNumber>
    </recommendedName>
</protein>
<feature type="transmembrane region" description="Helical" evidence="7">
    <location>
        <begin position="37"/>
        <end position="57"/>
    </location>
</feature>
<evidence type="ECO:0000256" key="7">
    <source>
        <dbReference type="SAM" id="Phobius"/>
    </source>
</evidence>
<dbReference type="Gene3D" id="3.30.450.20">
    <property type="entry name" value="PAS domain"/>
    <property type="match status" value="1"/>
</dbReference>
<sequence length="581" mass="63500">MSTAAQSMSILMLVCATPMLGLAAYGYRNLEKPGARGFLLCQVGAIGWSIQLALLAWPGKLLPIHLNTGLRQLFQFCVAFGWLLLVWGYSNRERVTVSRSLVAALLVVPLVTLVLAVTNPAHELVLGPDMPANPVSISQLDTGPWYFVSIAYAVAVVVPPVGILVDEVASAHGAHRNQLLLLLAGWLIGFPGALQTYLFRNFEAIPTYVDLTPLAFSVSATLWGVALFRYHLFGLVPVSRRTTVETMADPVIAVDANQTVVDANPAACRLFDVDSDDVAGVSLASFCQGYPELVSMVRPGESHSEDITLDDAGPRHFSLDVCPIEQSGSTFGSVLVFREVTQLRERERELDLLKQIHSRVLRHNIRNQLTVLKGQTFDIADRDDGTFDEQTQRIRETAETLLEYSEKATDLRDIIDSDAETVPGTLTAATRQELSTLRTEHPSVDVACQIDDAVHVRAHPDIHRAIRELLHNAVMHTAREDTRLRVSVTETDSQGVLTVEDNGPGISETEVATLEAGEETALQHGSGLGLWMVRLLVDKSGGTLSFDCDTELGGTRVEIRLPTADHRTRAEKQHPSLSRGS</sequence>
<name>A0A1G8UPU3_9EURY</name>
<accession>A0A1G8UPU3</accession>
<dbReference type="CDD" id="cd00130">
    <property type="entry name" value="PAS"/>
    <property type="match status" value="1"/>
</dbReference>
<dbReference type="EC" id="2.7.13.3" evidence="2"/>
<keyword evidence="7" id="KW-0472">Membrane</keyword>
<gene>
    <name evidence="10" type="ORF">SAMN05216226_10546</name>
</gene>
<dbReference type="GO" id="GO:0004673">
    <property type="term" value="F:protein histidine kinase activity"/>
    <property type="evidence" value="ECO:0007669"/>
    <property type="project" value="UniProtKB-EC"/>
</dbReference>
<dbReference type="Gene3D" id="3.30.565.10">
    <property type="entry name" value="Histidine kinase-like ATPase, C-terminal domain"/>
    <property type="match status" value="1"/>
</dbReference>
<dbReference type="EMBL" id="FNFC01000005">
    <property type="protein sequence ID" value="SDJ55749.1"/>
    <property type="molecule type" value="Genomic_DNA"/>
</dbReference>
<dbReference type="InterPro" id="IPR005467">
    <property type="entry name" value="His_kinase_dom"/>
</dbReference>
<keyword evidence="11" id="KW-1185">Reference proteome</keyword>
<comment type="catalytic activity">
    <reaction evidence="1">
        <text>ATP + protein L-histidine = ADP + protein N-phospho-L-histidine.</text>
        <dbReference type="EC" id="2.7.13.3"/>
    </reaction>
</comment>
<dbReference type="InterPro" id="IPR035965">
    <property type="entry name" value="PAS-like_dom_sf"/>
</dbReference>
<dbReference type="Pfam" id="PF00989">
    <property type="entry name" value="PAS"/>
    <property type="match status" value="1"/>
</dbReference>
<evidence type="ECO:0000259" key="9">
    <source>
        <dbReference type="PROSITE" id="PS50112"/>
    </source>
</evidence>
<feature type="transmembrane region" description="Helical" evidence="7">
    <location>
        <begin position="211"/>
        <end position="232"/>
    </location>
</feature>
<keyword evidence="5" id="KW-0418">Kinase</keyword>
<dbReference type="InterPro" id="IPR036890">
    <property type="entry name" value="HATPase_C_sf"/>
</dbReference>
<evidence type="ECO:0000256" key="3">
    <source>
        <dbReference type="ARBA" id="ARBA00022679"/>
    </source>
</evidence>
<reference evidence="10 11" key="1">
    <citation type="submission" date="2016-10" db="EMBL/GenBank/DDBJ databases">
        <authorList>
            <person name="de Groot N.N."/>
        </authorList>
    </citation>
    <scope>NUCLEOTIDE SEQUENCE [LARGE SCALE GENOMIC DNA]</scope>
    <source>
        <strain evidence="10 11">IBRC-M10015</strain>
    </source>
</reference>
<evidence type="ECO:0000256" key="2">
    <source>
        <dbReference type="ARBA" id="ARBA00012438"/>
    </source>
</evidence>
<dbReference type="SMART" id="SM00387">
    <property type="entry name" value="HATPase_c"/>
    <property type="match status" value="1"/>
</dbReference>
<dbReference type="Pfam" id="PF02518">
    <property type="entry name" value="HATPase_c"/>
    <property type="match status" value="1"/>
</dbReference>
<dbReference type="CDD" id="cd16917">
    <property type="entry name" value="HATPase_UhpB-NarQ-NarX-like"/>
    <property type="match status" value="1"/>
</dbReference>
<evidence type="ECO:0000259" key="8">
    <source>
        <dbReference type="PROSITE" id="PS50109"/>
    </source>
</evidence>
<dbReference type="InterPro" id="IPR050980">
    <property type="entry name" value="2C_sensor_his_kinase"/>
</dbReference>
<dbReference type="InterPro" id="IPR003594">
    <property type="entry name" value="HATPase_dom"/>
</dbReference>
<feature type="domain" description="PAS" evidence="9">
    <location>
        <begin position="241"/>
        <end position="299"/>
    </location>
</feature>
<feature type="transmembrane region" description="Helical" evidence="7">
    <location>
        <begin position="101"/>
        <end position="121"/>
    </location>
</feature>
<keyword evidence="7" id="KW-0812">Transmembrane</keyword>
<dbReference type="STRING" id="890420.SAMN05216226_10546"/>
<evidence type="ECO:0000256" key="1">
    <source>
        <dbReference type="ARBA" id="ARBA00000085"/>
    </source>
</evidence>
<keyword evidence="7" id="KW-1133">Transmembrane helix</keyword>
<feature type="domain" description="Histidine kinase" evidence="8">
    <location>
        <begin position="360"/>
        <end position="565"/>
    </location>
</feature>
<dbReference type="SUPFAM" id="SSF55785">
    <property type="entry name" value="PYP-like sensor domain (PAS domain)"/>
    <property type="match status" value="1"/>
</dbReference>
<proteinExistence type="predicted"/>
<dbReference type="RefSeq" id="WP_092700763.1">
    <property type="nucleotide sequence ID" value="NZ_FNFC01000005.1"/>
</dbReference>
<dbReference type="PROSITE" id="PS50112">
    <property type="entry name" value="PAS"/>
    <property type="match status" value="1"/>
</dbReference>
<dbReference type="InterPro" id="IPR000014">
    <property type="entry name" value="PAS"/>
</dbReference>
<dbReference type="InterPro" id="IPR013767">
    <property type="entry name" value="PAS_fold"/>
</dbReference>
<feature type="transmembrane region" description="Helical" evidence="7">
    <location>
        <begin position="145"/>
        <end position="165"/>
    </location>
</feature>
<keyword evidence="6" id="KW-0067">ATP-binding</keyword>
<dbReference type="PANTHER" id="PTHR44936">
    <property type="entry name" value="SENSOR PROTEIN CREC"/>
    <property type="match status" value="1"/>
</dbReference>
<dbReference type="SMART" id="SM00091">
    <property type="entry name" value="PAS"/>
    <property type="match status" value="1"/>
</dbReference>
<dbReference type="SUPFAM" id="SSF55874">
    <property type="entry name" value="ATPase domain of HSP90 chaperone/DNA topoisomerase II/histidine kinase"/>
    <property type="match status" value="1"/>
</dbReference>
<dbReference type="NCBIfam" id="TIGR00229">
    <property type="entry name" value="sensory_box"/>
    <property type="match status" value="1"/>
</dbReference>
<evidence type="ECO:0000313" key="11">
    <source>
        <dbReference type="Proteomes" id="UP000198856"/>
    </source>
</evidence>
<dbReference type="OrthoDB" id="230688at2157"/>
<evidence type="ECO:0000256" key="6">
    <source>
        <dbReference type="ARBA" id="ARBA00022840"/>
    </source>
</evidence>
<evidence type="ECO:0000256" key="5">
    <source>
        <dbReference type="ARBA" id="ARBA00022777"/>
    </source>
</evidence>
<feature type="transmembrane region" description="Helical" evidence="7">
    <location>
        <begin position="6"/>
        <end position="25"/>
    </location>
</feature>